<evidence type="ECO:0000313" key="8">
    <source>
        <dbReference type="EMBL" id="AQQ10177.1"/>
    </source>
</evidence>
<evidence type="ECO:0000256" key="5">
    <source>
        <dbReference type="ARBA" id="ARBA00022989"/>
    </source>
</evidence>
<evidence type="ECO:0000256" key="1">
    <source>
        <dbReference type="ARBA" id="ARBA00004651"/>
    </source>
</evidence>
<evidence type="ECO:0000256" key="3">
    <source>
        <dbReference type="ARBA" id="ARBA00022475"/>
    </source>
</evidence>
<dbReference type="OrthoDB" id="9777774at2"/>
<comment type="similarity">
    <text evidence="2">Belongs to the UPF0718 family.</text>
</comment>
<evidence type="ECO:0000256" key="6">
    <source>
        <dbReference type="ARBA" id="ARBA00023136"/>
    </source>
</evidence>
<dbReference type="GO" id="GO:0005886">
    <property type="term" value="C:plasma membrane"/>
    <property type="evidence" value="ECO:0007669"/>
    <property type="project" value="UniProtKB-SubCell"/>
</dbReference>
<reference evidence="9" key="1">
    <citation type="submission" date="2017-02" db="EMBL/GenBank/DDBJ databases">
        <title>Comparative genomics and description of representatives of a novel lineage of planctomycetes thriving in anoxic sediments.</title>
        <authorList>
            <person name="Spring S."/>
            <person name="Bunk B."/>
            <person name="Sproer C."/>
            <person name="Klenk H.-P."/>
        </authorList>
    </citation>
    <scope>NUCLEOTIDE SEQUENCE [LARGE SCALE GENOMIC DNA]</scope>
    <source>
        <strain evidence="9">L21-RPul-D3</strain>
    </source>
</reference>
<accession>A0A1Q2HRU7</accession>
<sequence length="490" mass="52296">MDWENEWKKLAAIIAVFLGCFYLPVGWGRFDNAIMESLHLVKWYAREHVLLCLVPAFFIAGAVSVFVSKASVMKYLGAKANKILAYGVASVSGMILAVCSCTVLPLFSGIYRMGAGLGPAVAFLYSGPAINVLAVILTARILGLELGIARAVGAVVFSVVIGLIMHFIYRKEELEKAGMQVNMGEPEVSRPLWKNALFFAVMIGVLVFANWGAPNDFHFETESGKTFRAAVIESPEDSGSENGVYVLKMLGGEDAGEEAKIKAENILSKEAQAGAWTSIWKLKWAITSIFAAALAVILIFWFTIPAWKIIVAAVPVVILAFALPMEGMMVMFPFAAGVIGLSWAASTAEGEGQEWFSSTWSFAKQILPLLFFGVIIAGALLGRPGNEGLIPSEWVARAVGGNSLSANLFASVAGAFMYFATLTEVPILQGLIGAGMGKGPALALLLAGPALSLPNMLVIRSVMGTLKTIVFITLVVVMAAISGIIFGTFF</sequence>
<evidence type="ECO:0000313" key="9">
    <source>
        <dbReference type="Proteomes" id="UP000188273"/>
    </source>
</evidence>
<dbReference type="InterPro" id="IPR005524">
    <property type="entry name" value="DUF318"/>
</dbReference>
<dbReference type="STRING" id="1940790.L21SP3_02005"/>
<dbReference type="AlphaFoldDB" id="A0A1Q2HRU7"/>
<feature type="transmembrane region" description="Helical" evidence="7">
    <location>
        <begin position="316"/>
        <end position="345"/>
    </location>
</feature>
<feature type="transmembrane region" description="Helical" evidence="7">
    <location>
        <begin position="12"/>
        <end position="30"/>
    </location>
</feature>
<gene>
    <name evidence="8" type="ORF">L21SP3_02005</name>
</gene>
<organism evidence="8 9">
    <name type="scientific">Sedimentisphaera cyanobacteriorum</name>
    <dbReference type="NCBI Taxonomy" id="1940790"/>
    <lineage>
        <taxon>Bacteria</taxon>
        <taxon>Pseudomonadati</taxon>
        <taxon>Planctomycetota</taxon>
        <taxon>Phycisphaerae</taxon>
        <taxon>Sedimentisphaerales</taxon>
        <taxon>Sedimentisphaeraceae</taxon>
        <taxon>Sedimentisphaera</taxon>
    </lineage>
</organism>
<protein>
    <submittedName>
        <fullName evidence="8">Putative permease</fullName>
    </submittedName>
</protein>
<name>A0A1Q2HRU7_9BACT</name>
<evidence type="ECO:0000256" key="7">
    <source>
        <dbReference type="SAM" id="Phobius"/>
    </source>
</evidence>
<feature type="transmembrane region" description="Helical" evidence="7">
    <location>
        <begin position="50"/>
        <end position="71"/>
    </location>
</feature>
<feature type="transmembrane region" description="Helical" evidence="7">
    <location>
        <begin position="148"/>
        <end position="169"/>
    </location>
</feature>
<dbReference type="Pfam" id="PF03773">
    <property type="entry name" value="ArsP_1"/>
    <property type="match status" value="1"/>
</dbReference>
<proteinExistence type="inferred from homology"/>
<keyword evidence="9" id="KW-1185">Reference proteome</keyword>
<feature type="transmembrane region" description="Helical" evidence="7">
    <location>
        <begin position="469"/>
        <end position="489"/>
    </location>
</feature>
<dbReference type="PANTHER" id="PTHR43299:SF1">
    <property type="entry name" value="UPF0718 PROTEIN YRAQ"/>
    <property type="match status" value="1"/>
</dbReference>
<dbReference type="PANTHER" id="PTHR43299">
    <property type="entry name" value="UPF0718 PROTEIN YRAQ"/>
    <property type="match status" value="1"/>
</dbReference>
<comment type="subcellular location">
    <subcellularLocation>
        <location evidence="1">Cell membrane</location>
        <topology evidence="1">Multi-pass membrane protein</topology>
    </subcellularLocation>
</comment>
<feature type="transmembrane region" description="Helical" evidence="7">
    <location>
        <begin position="394"/>
        <end position="419"/>
    </location>
</feature>
<feature type="transmembrane region" description="Helical" evidence="7">
    <location>
        <begin position="120"/>
        <end position="142"/>
    </location>
</feature>
<feature type="transmembrane region" description="Helical" evidence="7">
    <location>
        <begin position="192"/>
        <end position="213"/>
    </location>
</feature>
<keyword evidence="6 7" id="KW-0472">Membrane</keyword>
<evidence type="ECO:0000256" key="4">
    <source>
        <dbReference type="ARBA" id="ARBA00022692"/>
    </source>
</evidence>
<keyword evidence="4 7" id="KW-0812">Transmembrane</keyword>
<keyword evidence="3" id="KW-1003">Cell membrane</keyword>
<dbReference type="Proteomes" id="UP000188273">
    <property type="component" value="Chromosome"/>
</dbReference>
<feature type="transmembrane region" description="Helical" evidence="7">
    <location>
        <begin position="365"/>
        <end position="382"/>
    </location>
</feature>
<dbReference type="EMBL" id="CP019633">
    <property type="protein sequence ID" value="AQQ10177.1"/>
    <property type="molecule type" value="Genomic_DNA"/>
</dbReference>
<evidence type="ECO:0000256" key="2">
    <source>
        <dbReference type="ARBA" id="ARBA00006386"/>
    </source>
</evidence>
<keyword evidence="5 7" id="KW-1133">Transmembrane helix</keyword>
<dbReference type="KEGG" id="pbu:L21SP3_02005"/>
<feature type="transmembrane region" description="Helical" evidence="7">
    <location>
        <begin position="284"/>
        <end position="304"/>
    </location>
</feature>
<feature type="transmembrane region" description="Helical" evidence="7">
    <location>
        <begin position="83"/>
        <end position="108"/>
    </location>
</feature>
<dbReference type="RefSeq" id="WP_077541139.1">
    <property type="nucleotide sequence ID" value="NZ_CP019633.1"/>
</dbReference>
<feature type="transmembrane region" description="Helical" evidence="7">
    <location>
        <begin position="439"/>
        <end position="457"/>
    </location>
</feature>